<evidence type="ECO:0000256" key="4">
    <source>
        <dbReference type="PIRNR" id="PIRNR017250"/>
    </source>
</evidence>
<sequence length="255" mass="28867">MRVVLIGETPLVFNLDDIRQLRQHGIVGVLSGTLPSLSQQNVFLSVPLRLMMEELLWLLWDSSLDVNVIGSGLPDFSKDAKSGEIHSQQSSVRVQESFEQQRLQRWENHVRKLQLIGVEPQSGDSKLLEGSLFMQTPDSREDGVEAEEMQTQINPTADQMRHYRLYRKLRQMGFTVHPGGRFGGKYVVYPGDPLRFHSHVVVSEPLEDDEPVDFLQMVAGARLATTVKKSYVASCVEAKGEEEARFYSFEWAGFG</sequence>
<dbReference type="InterPro" id="IPR011856">
    <property type="entry name" value="tRNA_endonuc-like_dom_sf"/>
</dbReference>
<dbReference type="PANTHER" id="PTHR13070">
    <property type="entry name" value="TRNA-SPLICING ENDONUCLEASE SUBUNIT SEN34-RELATED"/>
    <property type="match status" value="1"/>
</dbReference>
<keyword evidence="2 4" id="KW-0819">tRNA processing</keyword>
<dbReference type="GO" id="GO:0000213">
    <property type="term" value="F:tRNA-intron lyase activity"/>
    <property type="evidence" value="ECO:0007669"/>
    <property type="project" value="UniProtKB-UniRule"/>
</dbReference>
<dbReference type="CDD" id="cd22363">
    <property type="entry name" value="tRNA-intron_lyase_C"/>
    <property type="match status" value="1"/>
</dbReference>
<organism evidence="8 9">
    <name type="scientific">Zygosaccharomyces rouxii</name>
    <dbReference type="NCBI Taxonomy" id="4956"/>
    <lineage>
        <taxon>Eukaryota</taxon>
        <taxon>Fungi</taxon>
        <taxon>Dikarya</taxon>
        <taxon>Ascomycota</taxon>
        <taxon>Saccharomycotina</taxon>
        <taxon>Saccharomycetes</taxon>
        <taxon>Saccharomycetales</taxon>
        <taxon>Saccharomycetaceae</taxon>
        <taxon>Zygosaccharomyces</taxon>
    </lineage>
</organism>
<feature type="active site" evidence="5">
    <location>
        <position position="197"/>
    </location>
</feature>
<reference evidence="8 9" key="1">
    <citation type="submission" date="2016-08" db="EMBL/GenBank/DDBJ databases">
        <title>Draft genome sequence of allopolyploid Zygosaccharomyces rouxii.</title>
        <authorList>
            <person name="Watanabe J."/>
            <person name="Uehara K."/>
            <person name="Mogi Y."/>
            <person name="Tsukioka Y."/>
        </authorList>
    </citation>
    <scope>NUCLEOTIDE SEQUENCE [LARGE SCALE GENOMIC DNA]</scope>
    <source>
        <strain evidence="8 9">NBRC 110957</strain>
    </source>
</reference>
<dbReference type="GO" id="GO:0000379">
    <property type="term" value="P:tRNA-type intron splice site recognition and cleavage"/>
    <property type="evidence" value="ECO:0007669"/>
    <property type="project" value="UniProtKB-UniRule"/>
</dbReference>
<dbReference type="EC" id="4.6.1.16" evidence="4"/>
<dbReference type="GO" id="GO:0000214">
    <property type="term" value="C:tRNA-intron endonuclease complex"/>
    <property type="evidence" value="ECO:0007669"/>
    <property type="project" value="UniProtKB-UniRule"/>
</dbReference>
<evidence type="ECO:0000256" key="5">
    <source>
        <dbReference type="PIRSR" id="PIRSR017250-50"/>
    </source>
</evidence>
<keyword evidence="3 4" id="KW-0456">Lyase</keyword>
<dbReference type="InterPro" id="IPR036167">
    <property type="entry name" value="tRNA_intron_Endo_cat-like_sf"/>
</dbReference>
<dbReference type="GO" id="GO:0003676">
    <property type="term" value="F:nucleic acid binding"/>
    <property type="evidence" value="ECO:0007669"/>
    <property type="project" value="InterPro"/>
</dbReference>
<evidence type="ECO:0000256" key="1">
    <source>
        <dbReference type="ARBA" id="ARBA00008078"/>
    </source>
</evidence>
<dbReference type="AlphaFoldDB" id="A0A1Q3AJN4"/>
<dbReference type="EMBL" id="BDGX01000051">
    <property type="protein sequence ID" value="GAV55802.1"/>
    <property type="molecule type" value="Genomic_DNA"/>
</dbReference>
<feature type="active site" evidence="5">
    <location>
        <position position="229"/>
    </location>
</feature>
<evidence type="ECO:0000313" key="9">
    <source>
        <dbReference type="Proteomes" id="UP000187013"/>
    </source>
</evidence>
<proteinExistence type="inferred from homology"/>
<dbReference type="Pfam" id="PF26577">
    <property type="entry name" value="TSEN34_N"/>
    <property type="match status" value="1"/>
</dbReference>
<comment type="function">
    <text evidence="4">Constitutes one of the two catalytic subunit of the tRNA-splicing endonuclease complex, a complex responsible for identification and cleavage of the splice sites in pre-tRNA. It cleaves pre-tRNA at the 5'- and 3'-splice sites to release the intron. The products are an intron and two tRNA half-molecules bearing 2',3'-cyclic phosphate and 5'-OH termini. There are no conserved sequences at the splice sites, but the intron is invariably located at the same site in the gene, placing the splice sites an invariant distance from the constant structural features of the tRNA body.</text>
</comment>
<accession>A0A1Q3AJN4</accession>
<dbReference type="OrthoDB" id="48041at2759"/>
<dbReference type="SUPFAM" id="SSF53032">
    <property type="entry name" value="tRNA-intron endonuclease catalytic domain-like"/>
    <property type="match status" value="1"/>
</dbReference>
<dbReference type="Proteomes" id="UP000187013">
    <property type="component" value="Unassembled WGS sequence"/>
</dbReference>
<gene>
    <name evidence="8" type="ORF">ZYGR_0AY01950</name>
</gene>
<dbReference type="InterPro" id="IPR006676">
    <property type="entry name" value="tRNA_splic"/>
</dbReference>
<protein>
    <recommendedName>
        <fullName evidence="4">tRNA-splicing endonuclease subunit Sen34</fullName>
        <ecNumber evidence="4">4.6.1.16</ecNumber>
    </recommendedName>
</protein>
<evidence type="ECO:0000259" key="6">
    <source>
        <dbReference type="Pfam" id="PF01974"/>
    </source>
</evidence>
<evidence type="ECO:0000313" key="8">
    <source>
        <dbReference type="EMBL" id="GAV55802.1"/>
    </source>
</evidence>
<comment type="caution">
    <text evidence="8">The sequence shown here is derived from an EMBL/GenBank/DDBJ whole genome shotgun (WGS) entry which is preliminary data.</text>
</comment>
<dbReference type="Pfam" id="PF01974">
    <property type="entry name" value="tRNA_int_endo"/>
    <property type="match status" value="1"/>
</dbReference>
<comment type="similarity">
    <text evidence="1 4">Belongs to the tRNA-intron endonuclease family.</text>
</comment>
<evidence type="ECO:0000256" key="3">
    <source>
        <dbReference type="ARBA" id="ARBA00023239"/>
    </source>
</evidence>
<name>A0A1Q3AJN4_ZYGRO</name>
<feature type="domain" description="tRNA intron endonuclease catalytic" evidence="6">
    <location>
        <begin position="161"/>
        <end position="241"/>
    </location>
</feature>
<dbReference type="InterPro" id="IPR006677">
    <property type="entry name" value="tRNA_intron_Endonuc_cat-like"/>
</dbReference>
<dbReference type="Gene3D" id="3.40.1350.10">
    <property type="match status" value="1"/>
</dbReference>
<evidence type="ECO:0000256" key="2">
    <source>
        <dbReference type="ARBA" id="ARBA00022694"/>
    </source>
</evidence>
<dbReference type="InterPro" id="IPR059049">
    <property type="entry name" value="TSEN34_N"/>
</dbReference>
<evidence type="ECO:0000259" key="7">
    <source>
        <dbReference type="Pfam" id="PF26577"/>
    </source>
</evidence>
<dbReference type="PIRSF" id="PIRSF017250">
    <property type="entry name" value="tRNA_splic_SEN34"/>
    <property type="match status" value="1"/>
</dbReference>
<feature type="active site" evidence="5">
    <location>
        <position position="189"/>
    </location>
</feature>
<dbReference type="PANTHER" id="PTHR13070:SF0">
    <property type="entry name" value="TRNA-SPLICING ENDONUCLEASE SUBUNIT SEN34"/>
    <property type="match status" value="1"/>
</dbReference>
<dbReference type="NCBIfam" id="TIGR00324">
    <property type="entry name" value="endA"/>
    <property type="match status" value="1"/>
</dbReference>
<dbReference type="InterPro" id="IPR016690">
    <property type="entry name" value="TSEN34"/>
</dbReference>
<feature type="domain" description="TSEN34 N-terminal" evidence="7">
    <location>
        <begin position="2"/>
        <end position="59"/>
    </location>
</feature>